<feature type="domain" description="Phospholipid/glycerol acyltransferase" evidence="2">
    <location>
        <begin position="381"/>
        <end position="500"/>
    </location>
</feature>
<gene>
    <name evidence="3" type="ORF">POL68_04865</name>
</gene>
<protein>
    <submittedName>
        <fullName evidence="3">Lysophospholipid acyltransferase family protein</fullName>
    </submittedName>
</protein>
<dbReference type="CDD" id="cd07987">
    <property type="entry name" value="LPLAT_MGAT-like"/>
    <property type="match status" value="1"/>
</dbReference>
<proteinExistence type="predicted"/>
<feature type="compositionally biased region" description="Low complexity" evidence="1">
    <location>
        <begin position="83"/>
        <end position="112"/>
    </location>
</feature>
<feature type="compositionally biased region" description="Low complexity" evidence="1">
    <location>
        <begin position="266"/>
        <end position="282"/>
    </location>
</feature>
<accession>A0ABT5D4N2</accession>
<name>A0ABT5D4N2_9BACT</name>
<feature type="compositionally biased region" description="Basic and acidic residues" evidence="1">
    <location>
        <begin position="116"/>
        <end position="127"/>
    </location>
</feature>
<reference evidence="3 4" key="1">
    <citation type="submission" date="2022-11" db="EMBL/GenBank/DDBJ databases">
        <title>Minimal conservation of predation-associated metabolite biosynthetic gene clusters underscores biosynthetic potential of Myxococcota including descriptions for ten novel species: Archangium lansinium sp. nov., Myxococcus landrumus sp. nov., Nannocystis bai.</title>
        <authorList>
            <person name="Ahearne A."/>
            <person name="Stevens C."/>
            <person name="Dowd S."/>
        </authorList>
    </citation>
    <scope>NUCLEOTIDE SEQUENCE [LARGE SCALE GENOMIC DNA]</scope>
    <source>
        <strain evidence="3 4">NCWAL01</strain>
    </source>
</reference>
<evidence type="ECO:0000259" key="2">
    <source>
        <dbReference type="SMART" id="SM00563"/>
    </source>
</evidence>
<dbReference type="Pfam" id="PF01553">
    <property type="entry name" value="Acyltransferase"/>
    <property type="match status" value="1"/>
</dbReference>
<dbReference type="InterPro" id="IPR002123">
    <property type="entry name" value="Plipid/glycerol_acylTrfase"/>
</dbReference>
<dbReference type="EMBL" id="JAQNDM010000002">
    <property type="protein sequence ID" value="MDC0707793.1"/>
    <property type="molecule type" value="Genomic_DNA"/>
</dbReference>
<keyword evidence="3" id="KW-0012">Acyltransferase</keyword>
<feature type="region of interest" description="Disordered" evidence="1">
    <location>
        <begin position="1"/>
        <end position="130"/>
    </location>
</feature>
<dbReference type="Proteomes" id="UP001221838">
    <property type="component" value="Unassembled WGS sequence"/>
</dbReference>
<keyword evidence="3" id="KW-0808">Transferase</keyword>
<comment type="caution">
    <text evidence="3">The sequence shown here is derived from an EMBL/GenBank/DDBJ whole genome shotgun (WGS) entry which is preliminary data.</text>
</comment>
<sequence length="584" mass="60917">MATKGVLGNDPFQRGAARRSTEPQSASSAEPPKKAAPARSKPKTPGAAKKAAPAKAPPPKAAQPPKAPPPKAPKPPKERKPARPAAVAAEFPKSLREPAPSQPSRRSSARGSKGVARPEDAAAREQAVDEVMATAAAEEATQAAAEAAAETAVATLLTLGAQQASAGAAPEPNSLEATWNRELATAVVAEAAEAAAEAVLGVALSSASTPLTPEEGPLDSAEGSLETAPAVNASSPGDEAEVPDTQEDEFPPARKAPLSLVPSLDSADAAEAEASQESGASEPLPSEQVGATPTPGSMLSLAKEIALQALSSASVSKTLEAAQGVVNALRAGLGTAGSTSLDEYGRDAELVSELQPLMDFLYERYWRVTLQSVEWIPAGGAILVANHSGALPFDGLVATQAILRERPELREPRWLVEDQVFHAPVLGTIFNRLGAVRACPENALRLLDEQRPVLVFPEGYQGLSKPFAQRYQLKRFGRGGFVKLALRTGAPIIPVAIVGSEETSPLLGRIPAGFLGVPYLPLTGPVPLPAKWTLRFGEPISMDGLSQDAANDLAEVQRLTERTREAIQSMIQALLRERRSVFAG</sequence>
<dbReference type="SMART" id="SM00563">
    <property type="entry name" value="PlsC"/>
    <property type="match status" value="1"/>
</dbReference>
<dbReference type="PANTHER" id="PTHR22753">
    <property type="entry name" value="TRANSMEMBRANE PROTEIN 68"/>
    <property type="match status" value="1"/>
</dbReference>
<evidence type="ECO:0000313" key="3">
    <source>
        <dbReference type="EMBL" id="MDC0707793.1"/>
    </source>
</evidence>
<feature type="compositionally biased region" description="Pro residues" evidence="1">
    <location>
        <begin position="55"/>
        <end position="73"/>
    </location>
</feature>
<organism evidence="3 4">
    <name type="scientific">Stigmatella ashevillensis</name>
    <dbReference type="NCBI Taxonomy" id="2995309"/>
    <lineage>
        <taxon>Bacteria</taxon>
        <taxon>Pseudomonadati</taxon>
        <taxon>Myxococcota</taxon>
        <taxon>Myxococcia</taxon>
        <taxon>Myxococcales</taxon>
        <taxon>Cystobacterineae</taxon>
        <taxon>Archangiaceae</taxon>
        <taxon>Stigmatella</taxon>
    </lineage>
</organism>
<evidence type="ECO:0000256" key="1">
    <source>
        <dbReference type="SAM" id="MobiDB-lite"/>
    </source>
</evidence>
<keyword evidence="4" id="KW-1185">Reference proteome</keyword>
<dbReference type="PANTHER" id="PTHR22753:SF14">
    <property type="entry name" value="MONOACYLGLYCEROL_DIACYLGLYCEROL O-ACYLTRANSFERASE"/>
    <property type="match status" value="1"/>
</dbReference>
<feature type="compositionally biased region" description="Low complexity" evidence="1">
    <location>
        <begin position="25"/>
        <end position="54"/>
    </location>
</feature>
<feature type="compositionally biased region" description="Acidic residues" evidence="1">
    <location>
        <begin position="238"/>
        <end position="250"/>
    </location>
</feature>
<dbReference type="RefSeq" id="WP_272135025.1">
    <property type="nucleotide sequence ID" value="NZ_JAQNDM010000002.1"/>
</dbReference>
<evidence type="ECO:0000313" key="4">
    <source>
        <dbReference type="Proteomes" id="UP001221838"/>
    </source>
</evidence>
<dbReference type="GO" id="GO:0016746">
    <property type="term" value="F:acyltransferase activity"/>
    <property type="evidence" value="ECO:0007669"/>
    <property type="project" value="UniProtKB-KW"/>
</dbReference>
<feature type="region of interest" description="Disordered" evidence="1">
    <location>
        <begin position="207"/>
        <end position="296"/>
    </location>
</feature>
<dbReference type="SUPFAM" id="SSF69593">
    <property type="entry name" value="Glycerol-3-phosphate (1)-acyltransferase"/>
    <property type="match status" value="1"/>
</dbReference>